<evidence type="ECO:0000259" key="3">
    <source>
        <dbReference type="PROSITE" id="PS50222"/>
    </source>
</evidence>
<evidence type="ECO:0000256" key="1">
    <source>
        <dbReference type="SAM" id="MobiDB-lite"/>
    </source>
</evidence>
<evidence type="ECO:0000313" key="4">
    <source>
        <dbReference type="EMBL" id="QSX78925.1"/>
    </source>
</evidence>
<feature type="region of interest" description="Disordered" evidence="1">
    <location>
        <begin position="76"/>
        <end position="111"/>
    </location>
</feature>
<dbReference type="KEGG" id="lsf:I8J32_003085"/>
<feature type="signal peptide" evidence="2">
    <location>
        <begin position="1"/>
        <end position="28"/>
    </location>
</feature>
<name>A0A975ATE5_9GAMM</name>
<feature type="domain" description="EF-hand" evidence="3">
    <location>
        <begin position="37"/>
        <end position="63"/>
    </location>
</feature>
<dbReference type="Proteomes" id="UP000639274">
    <property type="component" value="Chromosome"/>
</dbReference>
<dbReference type="Gene3D" id="1.10.238.10">
    <property type="entry name" value="EF-hand"/>
    <property type="match status" value="2"/>
</dbReference>
<gene>
    <name evidence="4" type="ORF">I8J32_003085</name>
</gene>
<dbReference type="RefSeq" id="WP_200615258.1">
    <property type="nucleotide sequence ID" value="NZ_CP071518.1"/>
</dbReference>
<proteinExistence type="predicted"/>
<dbReference type="PROSITE" id="PS00018">
    <property type="entry name" value="EF_HAND_1"/>
    <property type="match status" value="3"/>
</dbReference>
<dbReference type="InterPro" id="IPR011992">
    <property type="entry name" value="EF-hand-dom_pair"/>
</dbReference>
<evidence type="ECO:0000256" key="2">
    <source>
        <dbReference type="SAM" id="SignalP"/>
    </source>
</evidence>
<feature type="region of interest" description="Disordered" evidence="1">
    <location>
        <begin position="142"/>
        <end position="177"/>
    </location>
</feature>
<dbReference type="PROSITE" id="PS50222">
    <property type="entry name" value="EF_HAND_2"/>
    <property type="match status" value="2"/>
</dbReference>
<organism evidence="4 5">
    <name type="scientific">Agrilutibacter solisilvae</name>
    <dbReference type="NCBI Taxonomy" id="2763317"/>
    <lineage>
        <taxon>Bacteria</taxon>
        <taxon>Pseudomonadati</taxon>
        <taxon>Pseudomonadota</taxon>
        <taxon>Gammaproteobacteria</taxon>
        <taxon>Lysobacterales</taxon>
        <taxon>Lysobacteraceae</taxon>
        <taxon>Agrilutibacter</taxon>
    </lineage>
</organism>
<keyword evidence="5" id="KW-1185">Reference proteome</keyword>
<evidence type="ECO:0000313" key="5">
    <source>
        <dbReference type="Proteomes" id="UP000639274"/>
    </source>
</evidence>
<dbReference type="Pfam" id="PF13202">
    <property type="entry name" value="EF-hand_5"/>
    <property type="match status" value="2"/>
</dbReference>
<dbReference type="InterPro" id="IPR018247">
    <property type="entry name" value="EF_Hand_1_Ca_BS"/>
</dbReference>
<sequence>MNEAMRNTFRPWRMVAALSLALSAPAWAGGGHAGDKFKDMDADRDGMVSATEYAASVSRMFGEMDANHDGNVTAAEMDARHHGKKIAAVESKEPVTYNDAATDEGPMRPELSSADRIARLDASGDGMLSAAEHEAGAESMFKELDNDGNGNLSQQEVAASHASMHKDKTSKPTYKTP</sequence>
<dbReference type="AlphaFoldDB" id="A0A975ATE5"/>
<dbReference type="SUPFAM" id="SSF47473">
    <property type="entry name" value="EF-hand"/>
    <property type="match status" value="1"/>
</dbReference>
<feature type="chain" id="PRO_5037838194" description="EF-hand domain-containing protein" evidence="2">
    <location>
        <begin position="29"/>
        <end position="177"/>
    </location>
</feature>
<dbReference type="EMBL" id="CP071518">
    <property type="protein sequence ID" value="QSX78925.1"/>
    <property type="molecule type" value="Genomic_DNA"/>
</dbReference>
<dbReference type="InterPro" id="IPR002048">
    <property type="entry name" value="EF_hand_dom"/>
</dbReference>
<feature type="domain" description="EF-hand" evidence="3">
    <location>
        <begin position="132"/>
        <end position="167"/>
    </location>
</feature>
<reference evidence="4 5" key="1">
    <citation type="submission" date="2021-03" db="EMBL/GenBank/DDBJ databases">
        <title>Lysobacter sp. nov. isolated from soil of gangwondo yeongwol, south Korea.</title>
        <authorList>
            <person name="Kim K.R."/>
            <person name="Kim K.H."/>
            <person name="Jeon C.O."/>
        </authorList>
    </citation>
    <scope>NUCLEOTIDE SEQUENCE [LARGE SCALE GENOMIC DNA]</scope>
    <source>
        <strain evidence="4 5">R19</strain>
    </source>
</reference>
<accession>A0A975ATE5</accession>
<dbReference type="GO" id="GO:0005509">
    <property type="term" value="F:calcium ion binding"/>
    <property type="evidence" value="ECO:0007669"/>
    <property type="project" value="InterPro"/>
</dbReference>
<feature type="compositionally biased region" description="Polar residues" evidence="1">
    <location>
        <begin position="148"/>
        <end position="157"/>
    </location>
</feature>
<protein>
    <recommendedName>
        <fullName evidence="3">EF-hand domain-containing protein</fullName>
    </recommendedName>
</protein>
<keyword evidence="2" id="KW-0732">Signal</keyword>